<dbReference type="AlphaFoldDB" id="A0A285KFU5"/>
<keyword evidence="2" id="KW-1185">Reference proteome</keyword>
<proteinExistence type="predicted"/>
<dbReference type="Proteomes" id="UP000219612">
    <property type="component" value="Unassembled WGS sequence"/>
</dbReference>
<reference evidence="1 2" key="1">
    <citation type="submission" date="2017-09" db="EMBL/GenBank/DDBJ databases">
        <authorList>
            <person name="Ehlers B."/>
            <person name="Leendertz F.H."/>
        </authorList>
    </citation>
    <scope>NUCLEOTIDE SEQUENCE [LARGE SCALE GENOMIC DNA]</scope>
    <source>
        <strain evidence="1 2">CGMCC 4.6857</strain>
    </source>
</reference>
<evidence type="ECO:0000313" key="1">
    <source>
        <dbReference type="EMBL" id="SNY70807.1"/>
    </source>
</evidence>
<dbReference type="EMBL" id="OBDY01000038">
    <property type="protein sequence ID" value="SNY70807.1"/>
    <property type="molecule type" value="Genomic_DNA"/>
</dbReference>
<name>A0A285KFU5_9ACTN</name>
<accession>A0A285KFU5</accession>
<organism evidence="1 2">
    <name type="scientific">Paractinoplanes atraurantiacus</name>
    <dbReference type="NCBI Taxonomy" id="1036182"/>
    <lineage>
        <taxon>Bacteria</taxon>
        <taxon>Bacillati</taxon>
        <taxon>Actinomycetota</taxon>
        <taxon>Actinomycetes</taxon>
        <taxon>Micromonosporales</taxon>
        <taxon>Micromonosporaceae</taxon>
        <taxon>Paractinoplanes</taxon>
    </lineage>
</organism>
<sequence>MGIGRFTSQDDDQLRDKETGDPVRLVRLLDLDLDAGGLDQVARQRADYLRTRTTPHTVVELFKRRSPGR</sequence>
<dbReference type="OrthoDB" id="1822491at2"/>
<gene>
    <name evidence="1" type="ORF">SAMN05421748_13860</name>
</gene>
<dbReference type="RefSeq" id="WP_097328453.1">
    <property type="nucleotide sequence ID" value="NZ_OBDY01000038.1"/>
</dbReference>
<protein>
    <submittedName>
        <fullName evidence="1">Uncharacterized protein</fullName>
    </submittedName>
</protein>
<evidence type="ECO:0000313" key="2">
    <source>
        <dbReference type="Proteomes" id="UP000219612"/>
    </source>
</evidence>